<organism evidence="1 2">
    <name type="scientific">Cryptosporangium phraense</name>
    <dbReference type="NCBI Taxonomy" id="2593070"/>
    <lineage>
        <taxon>Bacteria</taxon>
        <taxon>Bacillati</taxon>
        <taxon>Actinomycetota</taxon>
        <taxon>Actinomycetes</taxon>
        <taxon>Cryptosporangiales</taxon>
        <taxon>Cryptosporangiaceae</taxon>
        <taxon>Cryptosporangium</taxon>
    </lineage>
</organism>
<proteinExistence type="predicted"/>
<sequence>MPVVSGDAGLLRVRHRAAGGLLARGRLVSRFPAEVEAVLHASGWAQGRAVPEASAEAIRQVCAQPGADGSRHVPFPAAEHALTEFGGLFVRQDEPGIELRRRPFALDPTMAAATAATLADLGRVLGVQLFPLGVEGDGDAVLTIDERGRVFAFDHAGEWFLGASLDAALVTLITGISPPRVRDDGTWT</sequence>
<dbReference type="InParanoid" id="A0A545AR67"/>
<gene>
    <name evidence="1" type="ORF">FL583_17550</name>
</gene>
<dbReference type="Pfam" id="PF14433">
    <property type="entry name" value="SUKH-3"/>
    <property type="match status" value="1"/>
</dbReference>
<dbReference type="EMBL" id="VIRS01000011">
    <property type="protein sequence ID" value="TQS43830.1"/>
    <property type="molecule type" value="Genomic_DNA"/>
</dbReference>
<accession>A0A545AR67</accession>
<name>A0A545AR67_9ACTN</name>
<dbReference type="Proteomes" id="UP000317982">
    <property type="component" value="Unassembled WGS sequence"/>
</dbReference>
<dbReference type="AlphaFoldDB" id="A0A545AR67"/>
<evidence type="ECO:0000313" key="2">
    <source>
        <dbReference type="Proteomes" id="UP000317982"/>
    </source>
</evidence>
<dbReference type="OrthoDB" id="4552872at2"/>
<keyword evidence="2" id="KW-1185">Reference proteome</keyword>
<comment type="caution">
    <text evidence="1">The sequence shown here is derived from an EMBL/GenBank/DDBJ whole genome shotgun (WGS) entry which is preliminary data.</text>
</comment>
<reference evidence="1 2" key="1">
    <citation type="submission" date="2019-07" db="EMBL/GenBank/DDBJ databases">
        <title>Cryptosporangium phraense sp. nov., isolated from plant litter.</title>
        <authorList>
            <person name="Suriyachadkun C."/>
        </authorList>
    </citation>
    <scope>NUCLEOTIDE SEQUENCE [LARGE SCALE GENOMIC DNA]</scope>
    <source>
        <strain evidence="1 2">A-T 5661</strain>
    </source>
</reference>
<evidence type="ECO:0000313" key="1">
    <source>
        <dbReference type="EMBL" id="TQS43830.1"/>
    </source>
</evidence>
<protein>
    <recommendedName>
        <fullName evidence="3">SUKH-3 domain containing protein</fullName>
    </recommendedName>
</protein>
<evidence type="ECO:0008006" key="3">
    <source>
        <dbReference type="Google" id="ProtNLM"/>
    </source>
</evidence>
<dbReference type="InterPro" id="IPR025850">
    <property type="entry name" value="SUKH-3"/>
</dbReference>